<dbReference type="AlphaFoldDB" id="A0A0L6VJ95"/>
<evidence type="ECO:0000313" key="1">
    <source>
        <dbReference type="EMBL" id="KNZ60637.1"/>
    </source>
</evidence>
<feature type="non-terminal residue" evidence="1">
    <location>
        <position position="1"/>
    </location>
</feature>
<dbReference type="Proteomes" id="UP000037035">
    <property type="component" value="Unassembled WGS sequence"/>
</dbReference>
<dbReference type="OrthoDB" id="2783063at2759"/>
<feature type="non-terminal residue" evidence="1">
    <location>
        <position position="134"/>
    </location>
</feature>
<dbReference type="EMBL" id="LAVV01005850">
    <property type="protein sequence ID" value="KNZ60637.1"/>
    <property type="molecule type" value="Genomic_DNA"/>
</dbReference>
<reference evidence="1 2" key="1">
    <citation type="submission" date="2015-08" db="EMBL/GenBank/DDBJ databases">
        <title>Next Generation Sequencing and Analysis of the Genome of Puccinia sorghi L Schw, the Causal Agent of Maize Common Rust.</title>
        <authorList>
            <person name="Rochi L."/>
            <person name="Burguener G."/>
            <person name="Darino M."/>
            <person name="Turjanski A."/>
            <person name="Kreff E."/>
            <person name="Dieguez M.J."/>
            <person name="Sacco F."/>
        </authorList>
    </citation>
    <scope>NUCLEOTIDE SEQUENCE [LARGE SCALE GENOMIC DNA]</scope>
    <source>
        <strain evidence="1 2">RO10H11247</strain>
    </source>
</reference>
<gene>
    <name evidence="1" type="ORF">VP01_15267g1</name>
</gene>
<dbReference type="VEuPathDB" id="FungiDB:VP01_15267g1"/>
<comment type="caution">
    <text evidence="1">The sequence shown here is derived from an EMBL/GenBank/DDBJ whole genome shotgun (WGS) entry which is preliminary data.</text>
</comment>
<accession>A0A0L6VJ95</accession>
<organism evidence="1 2">
    <name type="scientific">Puccinia sorghi</name>
    <dbReference type="NCBI Taxonomy" id="27349"/>
    <lineage>
        <taxon>Eukaryota</taxon>
        <taxon>Fungi</taxon>
        <taxon>Dikarya</taxon>
        <taxon>Basidiomycota</taxon>
        <taxon>Pucciniomycotina</taxon>
        <taxon>Pucciniomycetes</taxon>
        <taxon>Pucciniales</taxon>
        <taxon>Pucciniaceae</taxon>
        <taxon>Puccinia</taxon>
    </lineage>
</organism>
<evidence type="ECO:0000313" key="2">
    <source>
        <dbReference type="Proteomes" id="UP000037035"/>
    </source>
</evidence>
<name>A0A0L6VJ95_9BASI</name>
<sequence length="134" mass="14771">ITHSDKEITAELFLNHLRLYANLYANNQQVLANLGGSSKSTSVALLTDDSKKCKKGWHNPRATGHTLPNCWFLYPHLRPAQDSEKGKKNEAIVRSFHSSLSKSSANFILDSGSSSHMVSDANLFLSIDNSKQGI</sequence>
<protein>
    <submittedName>
        <fullName evidence="1">Uncharacterized protein</fullName>
    </submittedName>
</protein>
<keyword evidence="2" id="KW-1185">Reference proteome</keyword>
<proteinExistence type="predicted"/>